<feature type="binding site" evidence="6">
    <location>
        <position position="189"/>
    </location>
    <ligand>
        <name>Zn(2+)</name>
        <dbReference type="ChEBI" id="CHEBI:29105"/>
    </ligand>
</feature>
<evidence type="ECO:0000256" key="6">
    <source>
        <dbReference type="HAMAP-Rule" id="MF_00687"/>
    </source>
</evidence>
<evidence type="ECO:0000313" key="8">
    <source>
        <dbReference type="Proteomes" id="UP000199475"/>
    </source>
</evidence>
<sequence>MQNRYACAPEHVATMRTSELRERFLVEDLFVSGEARFTYSHYDRVIMAGIVPGDAPLTLPTPEELHTEHLLDRREAGIVNIGQEAEVTVDSVTYTVPREGLLYVGRGAREIVFSAPGRFYLYSAPAHTAYPTKLVGPDEGNVLDLGEQETSNKRKLRQLLYNGDVKTCQIMMGVTRLEAGSMWNTMPAHTHDRRMESYLYFDVADDARVIHLMGEPSETRHLVVANEQGVISPSWSIHSGVGTRAYAFIWAMAGENQAFDDMDAAPVTGLR</sequence>
<accession>A0A1G9N2F0</accession>
<feature type="binding site" evidence="6">
    <location>
        <position position="191"/>
    </location>
    <ligand>
        <name>Zn(2+)</name>
        <dbReference type="ChEBI" id="CHEBI:29105"/>
    </ligand>
</feature>
<dbReference type="Gene3D" id="2.60.120.10">
    <property type="entry name" value="Jelly Rolls"/>
    <property type="match status" value="1"/>
</dbReference>
<name>A0A1G9N2F0_9ACTN</name>
<dbReference type="HAMAP" id="MF_00687">
    <property type="entry name" value="KduI"/>
    <property type="match status" value="1"/>
</dbReference>
<dbReference type="InterPro" id="IPR027449">
    <property type="entry name" value="KduI_N"/>
</dbReference>
<comment type="cofactor">
    <cofactor evidence="6">
        <name>Zn(2+)</name>
        <dbReference type="ChEBI" id="CHEBI:29105"/>
    </cofactor>
    <text evidence="6">Binds 1 zinc ion per subunit.</text>
</comment>
<dbReference type="EMBL" id="FNGP01000006">
    <property type="protein sequence ID" value="SDL80431.1"/>
    <property type="molecule type" value="Genomic_DNA"/>
</dbReference>
<proteinExistence type="inferred from homology"/>
<dbReference type="GO" id="GO:0019698">
    <property type="term" value="P:D-galacturonate catabolic process"/>
    <property type="evidence" value="ECO:0007669"/>
    <property type="project" value="TreeGrafter"/>
</dbReference>
<evidence type="ECO:0000256" key="3">
    <source>
        <dbReference type="ARBA" id="ARBA00022723"/>
    </source>
</evidence>
<dbReference type="CDD" id="cd20294">
    <property type="entry name" value="cupin_KduI_N"/>
    <property type="match status" value="1"/>
</dbReference>
<comment type="pathway">
    <text evidence="6">Glycan metabolism; pectin degradation; 2-dehydro-3-deoxy-D-gluconate from pectin: step 4/5.</text>
</comment>
<dbReference type="UniPathway" id="UPA00545">
    <property type="reaction ID" value="UER00826"/>
</dbReference>
<keyword evidence="5 6" id="KW-0413">Isomerase</keyword>
<dbReference type="OrthoDB" id="9770644at2"/>
<comment type="function">
    <text evidence="6">Catalyzes the isomerization of 5-dehydro-4-deoxy-D-glucuronate to 3-deoxy-D-glycero-2,5-hexodiulosonate.</text>
</comment>
<keyword evidence="4 6" id="KW-0862">Zinc</keyword>
<dbReference type="EC" id="5.3.1.17" evidence="6"/>
<keyword evidence="8" id="KW-1185">Reference proteome</keyword>
<feature type="binding site" evidence="6">
    <location>
        <position position="238"/>
    </location>
    <ligand>
        <name>Zn(2+)</name>
        <dbReference type="ChEBI" id="CHEBI:29105"/>
    </ligand>
</feature>
<evidence type="ECO:0000256" key="5">
    <source>
        <dbReference type="ARBA" id="ARBA00023235"/>
    </source>
</evidence>
<dbReference type="STRING" id="686624.SAMN04488242_2889"/>
<dbReference type="Proteomes" id="UP000199475">
    <property type="component" value="Unassembled WGS sequence"/>
</dbReference>
<comment type="similarity">
    <text evidence="2 6">Belongs to the KduI family.</text>
</comment>
<dbReference type="GO" id="GO:0042840">
    <property type="term" value="P:D-glucuronate catabolic process"/>
    <property type="evidence" value="ECO:0007669"/>
    <property type="project" value="TreeGrafter"/>
</dbReference>
<protein>
    <recommendedName>
        <fullName evidence="6">4-deoxy-L-threo-5-hexosulose-uronate ketol-isomerase</fullName>
        <ecNumber evidence="6">5.3.1.17</ecNumber>
    </recommendedName>
    <alternativeName>
        <fullName evidence="6">5-keto-4-deoxyuronate isomerase</fullName>
    </alternativeName>
    <alternativeName>
        <fullName evidence="6">DKI isomerase</fullName>
    </alternativeName>
</protein>
<organism evidence="7 8">
    <name type="scientific">Tessaracoccus oleiagri</name>
    <dbReference type="NCBI Taxonomy" id="686624"/>
    <lineage>
        <taxon>Bacteria</taxon>
        <taxon>Bacillati</taxon>
        <taxon>Actinomycetota</taxon>
        <taxon>Actinomycetes</taxon>
        <taxon>Propionibacteriales</taxon>
        <taxon>Propionibacteriaceae</taxon>
        <taxon>Tessaracoccus</taxon>
    </lineage>
</organism>
<dbReference type="InterPro" id="IPR011051">
    <property type="entry name" value="RmlC_Cupin_sf"/>
</dbReference>
<dbReference type="Gene3D" id="2.60.120.520">
    <property type="entry name" value="pectin degrading enzyme 5-keto 4- deoxyuronate isomerase, domain 1"/>
    <property type="match status" value="1"/>
</dbReference>
<gene>
    <name evidence="6" type="primary">kduI</name>
    <name evidence="7" type="ORF">SAMN04488242_2889</name>
</gene>
<dbReference type="PIRSF" id="PIRSF006625">
    <property type="entry name" value="KduI"/>
    <property type="match status" value="1"/>
</dbReference>
<dbReference type="GO" id="GO:0008697">
    <property type="term" value="F:4-deoxy-L-threo-5-hexosulose-uronate ketol-isomerase activity"/>
    <property type="evidence" value="ECO:0007669"/>
    <property type="project" value="UniProtKB-UniRule"/>
</dbReference>
<dbReference type="RefSeq" id="WP_093253663.1">
    <property type="nucleotide sequence ID" value="NZ_FNGP01000006.1"/>
</dbReference>
<evidence type="ECO:0000256" key="4">
    <source>
        <dbReference type="ARBA" id="ARBA00022833"/>
    </source>
</evidence>
<evidence type="ECO:0000256" key="2">
    <source>
        <dbReference type="ARBA" id="ARBA00008086"/>
    </source>
</evidence>
<dbReference type="NCBIfam" id="NF002091">
    <property type="entry name" value="PRK00924.1"/>
    <property type="match status" value="1"/>
</dbReference>
<comment type="catalytic activity">
    <reaction evidence="1 6">
        <text>5-dehydro-4-deoxy-D-glucuronate = 3-deoxy-D-glycero-2,5-hexodiulosonate</text>
        <dbReference type="Rhea" id="RHEA:23896"/>
        <dbReference type="ChEBI" id="CHEBI:17117"/>
        <dbReference type="ChEBI" id="CHEBI:29071"/>
        <dbReference type="EC" id="5.3.1.17"/>
    </reaction>
</comment>
<dbReference type="GO" id="GO:0045490">
    <property type="term" value="P:pectin catabolic process"/>
    <property type="evidence" value="ECO:0007669"/>
    <property type="project" value="UniProtKB-UniRule"/>
</dbReference>
<dbReference type="Pfam" id="PF04962">
    <property type="entry name" value="KduI"/>
    <property type="match status" value="1"/>
</dbReference>
<dbReference type="SUPFAM" id="SSF51182">
    <property type="entry name" value="RmlC-like cupins"/>
    <property type="match status" value="1"/>
</dbReference>
<dbReference type="InterPro" id="IPR014710">
    <property type="entry name" value="RmlC-like_jellyroll"/>
</dbReference>
<keyword evidence="3 6" id="KW-0479">Metal-binding</keyword>
<reference evidence="7 8" key="1">
    <citation type="submission" date="2016-10" db="EMBL/GenBank/DDBJ databases">
        <authorList>
            <person name="de Groot N.N."/>
        </authorList>
    </citation>
    <scope>NUCLEOTIDE SEQUENCE [LARGE SCALE GENOMIC DNA]</scope>
    <source>
        <strain evidence="7 8">CGMCC 1.9159</strain>
    </source>
</reference>
<dbReference type="PANTHER" id="PTHR38461:SF1">
    <property type="entry name" value="4-DEOXY-L-THREO-5-HEXOSULOSE-URONATE KETOL-ISOMERASE"/>
    <property type="match status" value="1"/>
</dbReference>
<evidence type="ECO:0000256" key="1">
    <source>
        <dbReference type="ARBA" id="ARBA00000552"/>
    </source>
</evidence>
<dbReference type="GO" id="GO:0008270">
    <property type="term" value="F:zinc ion binding"/>
    <property type="evidence" value="ECO:0007669"/>
    <property type="project" value="UniProtKB-UniRule"/>
</dbReference>
<dbReference type="InterPro" id="IPR021120">
    <property type="entry name" value="KduI/IolB_isomerase"/>
</dbReference>
<dbReference type="InterPro" id="IPR007045">
    <property type="entry name" value="KduI"/>
</dbReference>
<dbReference type="AlphaFoldDB" id="A0A1G9N2F0"/>
<feature type="binding site" evidence="6">
    <location>
        <position position="196"/>
    </location>
    <ligand>
        <name>Zn(2+)</name>
        <dbReference type="ChEBI" id="CHEBI:29105"/>
    </ligand>
</feature>
<dbReference type="CDD" id="cd20491">
    <property type="entry name" value="cupin_KduI_C"/>
    <property type="match status" value="1"/>
</dbReference>
<evidence type="ECO:0000313" key="7">
    <source>
        <dbReference type="EMBL" id="SDL80431.1"/>
    </source>
</evidence>
<dbReference type="PANTHER" id="PTHR38461">
    <property type="entry name" value="4-DEOXY-L-THREO-5-HEXOSULOSE-URONATE KETOL-ISOMERASE"/>
    <property type="match status" value="1"/>
</dbReference>